<comment type="similarity">
    <text evidence="16">Belongs to the AAA ATPase family.</text>
</comment>
<protein>
    <recommendedName>
        <fullName evidence="15">ATP-dependent zinc metalloprotease FtsH</fullName>
        <ecNumber evidence="15">3.4.24.-</ecNumber>
    </recommendedName>
</protein>
<keyword evidence="4 15" id="KW-0645">Protease</keyword>
<feature type="transmembrane region" description="Helical" evidence="15">
    <location>
        <begin position="9"/>
        <end position="27"/>
    </location>
</feature>
<dbReference type="EMBL" id="CYXO01000001">
    <property type="protein sequence ID" value="CUM68756.1"/>
    <property type="molecule type" value="Genomic_DNA"/>
</dbReference>
<evidence type="ECO:0000313" key="22">
    <source>
        <dbReference type="Proteomes" id="UP000095597"/>
    </source>
</evidence>
<keyword evidence="8 15" id="KW-0378">Hydrolase</keyword>
<dbReference type="Pfam" id="PF01434">
    <property type="entry name" value="Peptidase_M41"/>
    <property type="match status" value="1"/>
</dbReference>
<feature type="active site" evidence="15">
    <location>
        <position position="430"/>
    </location>
</feature>
<evidence type="ECO:0000256" key="6">
    <source>
        <dbReference type="ARBA" id="ARBA00022723"/>
    </source>
</evidence>
<dbReference type="HAMAP" id="MF_01458">
    <property type="entry name" value="FtsH"/>
    <property type="match status" value="1"/>
</dbReference>
<dbReference type="GO" id="GO:0004222">
    <property type="term" value="F:metalloendopeptidase activity"/>
    <property type="evidence" value="ECO:0007669"/>
    <property type="project" value="InterPro"/>
</dbReference>
<dbReference type="GO" id="GO:0008270">
    <property type="term" value="F:zinc ion binding"/>
    <property type="evidence" value="ECO:0007669"/>
    <property type="project" value="UniProtKB-UniRule"/>
</dbReference>
<reference evidence="20" key="2">
    <citation type="journal article" date="2020" name="Cell Host Microbe">
        <title>Functional and Genomic Variation between Human-Derived Isolates of Lachnospiraceae Reveals Inter- and Intra-Species Diversity.</title>
        <authorList>
            <person name="Sorbara M.T."/>
            <person name="Littmann E.R."/>
            <person name="Fontana E."/>
            <person name="Moody T.U."/>
            <person name="Kohout C.E."/>
            <person name="Gjonbalaj M."/>
            <person name="Eaton V."/>
            <person name="Seok R."/>
            <person name="Leiner I.M."/>
            <person name="Pamer E.G."/>
        </authorList>
    </citation>
    <scope>NUCLEOTIDE SEQUENCE</scope>
    <source>
        <strain evidence="20">MSK.10.16</strain>
    </source>
</reference>
<comment type="subunit">
    <text evidence="15">Homohexamer.</text>
</comment>
<dbReference type="PANTHER" id="PTHR23076">
    <property type="entry name" value="METALLOPROTEASE M41 FTSH"/>
    <property type="match status" value="1"/>
</dbReference>
<feature type="binding site" evidence="15">
    <location>
        <begin position="207"/>
        <end position="214"/>
    </location>
    <ligand>
        <name>ATP</name>
        <dbReference type="ChEBI" id="CHEBI:30616"/>
    </ligand>
</feature>
<evidence type="ECO:0000256" key="14">
    <source>
        <dbReference type="ARBA" id="ARBA00061570"/>
    </source>
</evidence>
<dbReference type="Proteomes" id="UP000095439">
    <property type="component" value="Unassembled WGS sequence"/>
</dbReference>
<dbReference type="GO" id="GO:0016887">
    <property type="term" value="F:ATP hydrolysis activity"/>
    <property type="evidence" value="ECO:0007669"/>
    <property type="project" value="UniProtKB-UniRule"/>
</dbReference>
<evidence type="ECO:0000256" key="5">
    <source>
        <dbReference type="ARBA" id="ARBA00022692"/>
    </source>
</evidence>
<feature type="transmembrane region" description="Helical" evidence="15">
    <location>
        <begin position="113"/>
        <end position="135"/>
    </location>
</feature>
<dbReference type="CDD" id="cd19501">
    <property type="entry name" value="RecA-like_FtsH"/>
    <property type="match status" value="1"/>
</dbReference>
<dbReference type="RefSeq" id="WP_055182274.1">
    <property type="nucleotide sequence ID" value="NZ_CABIWY010000017.1"/>
</dbReference>
<keyword evidence="5 15" id="KW-0812">Transmembrane</keyword>
<sequence>MNNKKARGLNGVVFLVFVVFLFAALWFTNQFDQREKEISWKKFQQLVQNDKIESVEVNQNKSVPTGRVEITLKGDDSSDNVRYLYVSDVNEIQDYLKEQNVDYTMPDIPQDSWAATTFLPVILTLVGVFLIFGLMNRQGGGANSKAMNFGKSRAKLSTDRDKKVTFAQVAGLEEEKEELEEIVDFLKSPKKYIQVGARIPKGVLLVGPPGTGKTLLAKAVAGEAGVPFFTISGSDFVEMFVGVGASRVRDLFEEAKKNAPCIIFIDEIDAVARRRGTGMGGGHDEREQTLNQLLVEMDGFGVNEGIIVMAATNRVDILDPAILRPGRFDRKVMVGRPDIKGREEILKVHAKGKPLSEEIDLQQIAQTTAGFTGADLENLLNEAAILAAKDNRVFLKQEDIKKAFVKVGIGAEKKSRVISEKEKRITAFHEAGHAILFHVLPDVGPVYSVSIIPTGSAGGYTMPLPEKDEMFNTKGKMLQDITVALGGRVAEEEVFDDITTGASQDIKQATGLAKSMVTKFGMSEAVGLINYDDDNNEVFIGRDLAHTARGYGEGVATVIDQEVKRIIDECYDRARHIIRKYDDVLHACADLLLEKEKISREEFEALFPEDVSED</sequence>
<evidence type="ECO:0000256" key="16">
    <source>
        <dbReference type="RuleBase" id="RU003651"/>
    </source>
</evidence>
<dbReference type="AlphaFoldDB" id="A0A173QTC8"/>
<keyword evidence="9 15" id="KW-0862">Zinc</keyword>
<dbReference type="OrthoDB" id="9809379at2"/>
<keyword evidence="7 15" id="KW-0547">Nucleotide-binding</keyword>
<feature type="binding site" evidence="15">
    <location>
        <position position="433"/>
    </location>
    <ligand>
        <name>Zn(2+)</name>
        <dbReference type="ChEBI" id="CHEBI:29105"/>
        <note>catalytic</note>
    </ligand>
</feature>
<keyword evidence="10 15" id="KW-0067">ATP-binding</keyword>
<keyword evidence="11 15" id="KW-1133">Transmembrane helix</keyword>
<dbReference type="InterPro" id="IPR027417">
    <property type="entry name" value="P-loop_NTPase"/>
</dbReference>
<evidence type="ECO:0000313" key="20">
    <source>
        <dbReference type="EMBL" id="NSE58494.1"/>
    </source>
</evidence>
<evidence type="ECO:0000256" key="1">
    <source>
        <dbReference type="ARBA" id="ARBA00004370"/>
    </source>
</evidence>
<dbReference type="EMBL" id="CYYY01000017">
    <property type="protein sequence ID" value="CUO24001.1"/>
    <property type="molecule type" value="Genomic_DNA"/>
</dbReference>
<dbReference type="Gene3D" id="1.20.58.760">
    <property type="entry name" value="Peptidase M41"/>
    <property type="match status" value="1"/>
</dbReference>
<evidence type="ECO:0000256" key="3">
    <source>
        <dbReference type="ARBA" id="ARBA00022475"/>
    </source>
</evidence>
<dbReference type="PROSITE" id="PS00674">
    <property type="entry name" value="AAA"/>
    <property type="match status" value="1"/>
</dbReference>
<comment type="function">
    <text evidence="15">Acts as a processive, ATP-dependent zinc metallopeptidase for both cytoplasmic and membrane proteins. Plays a role in the quality control of integral membrane proteins.</text>
</comment>
<dbReference type="InterPro" id="IPR011546">
    <property type="entry name" value="Pept_M41_FtsH_extracell"/>
</dbReference>
<evidence type="ECO:0000256" key="11">
    <source>
        <dbReference type="ARBA" id="ARBA00022989"/>
    </source>
</evidence>
<dbReference type="InterPro" id="IPR003593">
    <property type="entry name" value="AAA+_ATPase"/>
</dbReference>
<dbReference type="Pfam" id="PF17862">
    <property type="entry name" value="AAA_lid_3"/>
    <property type="match status" value="1"/>
</dbReference>
<dbReference type="GO" id="GO:0005886">
    <property type="term" value="C:plasma membrane"/>
    <property type="evidence" value="ECO:0007669"/>
    <property type="project" value="UniProtKB-SubCell"/>
</dbReference>
<name>A0A173QTC8_9FIRM</name>
<evidence type="ECO:0000256" key="15">
    <source>
        <dbReference type="HAMAP-Rule" id="MF_01458"/>
    </source>
</evidence>
<evidence type="ECO:0000259" key="17">
    <source>
        <dbReference type="SMART" id="SM00382"/>
    </source>
</evidence>
<dbReference type="FunFam" id="1.10.8.60:FF:000001">
    <property type="entry name" value="ATP-dependent zinc metalloprotease FtsH"/>
    <property type="match status" value="1"/>
</dbReference>
<evidence type="ECO:0000256" key="4">
    <source>
        <dbReference type="ARBA" id="ARBA00022670"/>
    </source>
</evidence>
<dbReference type="Proteomes" id="UP000724058">
    <property type="component" value="Unassembled WGS sequence"/>
</dbReference>
<dbReference type="GO" id="GO:0030163">
    <property type="term" value="P:protein catabolic process"/>
    <property type="evidence" value="ECO:0007669"/>
    <property type="project" value="UniProtKB-UniRule"/>
</dbReference>
<dbReference type="InterPro" id="IPR003959">
    <property type="entry name" value="ATPase_AAA_core"/>
</dbReference>
<feature type="binding site" evidence="15">
    <location>
        <position position="505"/>
    </location>
    <ligand>
        <name>Zn(2+)</name>
        <dbReference type="ChEBI" id="CHEBI:29105"/>
        <note>catalytic</note>
    </ligand>
</feature>
<keyword evidence="3 15" id="KW-1003">Cell membrane</keyword>
<evidence type="ECO:0000313" key="19">
    <source>
        <dbReference type="EMBL" id="CUO24001.1"/>
    </source>
</evidence>
<dbReference type="SUPFAM" id="SSF52540">
    <property type="entry name" value="P-loop containing nucleoside triphosphate hydrolases"/>
    <property type="match status" value="1"/>
</dbReference>
<dbReference type="NCBIfam" id="TIGR01241">
    <property type="entry name" value="FtsH_fam"/>
    <property type="match status" value="1"/>
</dbReference>
<evidence type="ECO:0000256" key="12">
    <source>
        <dbReference type="ARBA" id="ARBA00023049"/>
    </source>
</evidence>
<keyword evidence="13 15" id="KW-0472">Membrane</keyword>
<comment type="subcellular location">
    <subcellularLocation>
        <location evidence="15">Cell membrane</location>
        <topology evidence="15">Multi-pass membrane protein</topology>
        <orientation evidence="15">Cytoplasmic side</orientation>
    </subcellularLocation>
    <subcellularLocation>
        <location evidence="1">Membrane</location>
    </subcellularLocation>
</comment>
<dbReference type="GO" id="GO:0006508">
    <property type="term" value="P:proteolysis"/>
    <property type="evidence" value="ECO:0007669"/>
    <property type="project" value="UniProtKB-KW"/>
</dbReference>
<dbReference type="InterPro" id="IPR041569">
    <property type="entry name" value="AAA_lid_3"/>
</dbReference>
<dbReference type="EC" id="3.4.24.-" evidence="15"/>
<proteinExistence type="inferred from homology"/>
<dbReference type="SUPFAM" id="SSF140990">
    <property type="entry name" value="FtsH protease domain-like"/>
    <property type="match status" value="1"/>
</dbReference>
<dbReference type="InterPro" id="IPR037219">
    <property type="entry name" value="Peptidase_M41-like"/>
</dbReference>
<dbReference type="GO" id="GO:0004176">
    <property type="term" value="F:ATP-dependent peptidase activity"/>
    <property type="evidence" value="ECO:0007669"/>
    <property type="project" value="InterPro"/>
</dbReference>
<reference evidence="20" key="3">
    <citation type="submission" date="2020-02" db="EMBL/GenBank/DDBJ databases">
        <authorList>
            <person name="Littmann E."/>
            <person name="Sorbara M."/>
        </authorList>
    </citation>
    <scope>NUCLEOTIDE SEQUENCE</scope>
    <source>
        <strain evidence="20">MSK.10.16</strain>
    </source>
</reference>
<gene>
    <name evidence="18" type="primary">ftsH_1</name>
    <name evidence="15" type="synonym">ftsH</name>
    <name evidence="19" type="synonym">ftsH_2</name>
    <name evidence="20" type="synonym">hflB</name>
    <name evidence="19" type="ORF">ERS852423_02666</name>
    <name evidence="18" type="ORF">ERS852573_00018</name>
    <name evidence="20" type="ORF">G4332_10265</name>
</gene>
<dbReference type="InterPro" id="IPR003960">
    <property type="entry name" value="ATPase_AAA_CS"/>
</dbReference>
<dbReference type="InterPro" id="IPR005936">
    <property type="entry name" value="FtsH"/>
</dbReference>
<dbReference type="FunFam" id="3.40.50.300:FF:000001">
    <property type="entry name" value="ATP-dependent zinc metalloprotease FtsH"/>
    <property type="match status" value="1"/>
</dbReference>
<dbReference type="Pfam" id="PF06480">
    <property type="entry name" value="FtsH_ext"/>
    <property type="match status" value="1"/>
</dbReference>
<organism evidence="18 22">
    <name type="scientific">Dorea longicatena</name>
    <dbReference type="NCBI Taxonomy" id="88431"/>
    <lineage>
        <taxon>Bacteria</taxon>
        <taxon>Bacillati</taxon>
        <taxon>Bacillota</taxon>
        <taxon>Clostridia</taxon>
        <taxon>Lachnospirales</taxon>
        <taxon>Lachnospiraceae</taxon>
        <taxon>Dorea</taxon>
    </lineage>
</organism>
<comment type="similarity">
    <text evidence="2 15">In the C-terminal section; belongs to the peptidase M41 family.</text>
</comment>
<keyword evidence="6 15" id="KW-0479">Metal-binding</keyword>
<feature type="binding site" evidence="15">
    <location>
        <position position="429"/>
    </location>
    <ligand>
        <name>Zn(2+)</name>
        <dbReference type="ChEBI" id="CHEBI:29105"/>
        <note>catalytic</note>
    </ligand>
</feature>
<dbReference type="Pfam" id="PF00004">
    <property type="entry name" value="AAA"/>
    <property type="match status" value="1"/>
</dbReference>
<dbReference type="EMBL" id="JAAIOD010000013">
    <property type="protein sequence ID" value="NSE58494.1"/>
    <property type="molecule type" value="Genomic_DNA"/>
</dbReference>
<reference evidence="21 22" key="1">
    <citation type="submission" date="2015-09" db="EMBL/GenBank/DDBJ databases">
        <authorList>
            <consortium name="Pathogen Informatics"/>
        </authorList>
    </citation>
    <scope>NUCLEOTIDE SEQUENCE [LARGE SCALE GENOMIC DNA]</scope>
    <source>
        <strain evidence="19 21">2789STDY5608866</strain>
        <strain evidence="18 22">2789STDY5834961</strain>
    </source>
</reference>
<dbReference type="InterPro" id="IPR000642">
    <property type="entry name" value="Peptidase_M41"/>
</dbReference>
<comment type="similarity">
    <text evidence="14 15">In the central section; belongs to the AAA ATPase family.</text>
</comment>
<evidence type="ECO:0000256" key="7">
    <source>
        <dbReference type="ARBA" id="ARBA00022741"/>
    </source>
</evidence>
<evidence type="ECO:0000313" key="21">
    <source>
        <dbReference type="Proteomes" id="UP000095439"/>
    </source>
</evidence>
<dbReference type="Proteomes" id="UP000095597">
    <property type="component" value="Unassembled WGS sequence"/>
</dbReference>
<dbReference type="FunFam" id="1.20.58.760:FF:000001">
    <property type="entry name" value="ATP-dependent zinc metalloprotease FtsH"/>
    <property type="match status" value="1"/>
</dbReference>
<evidence type="ECO:0000256" key="2">
    <source>
        <dbReference type="ARBA" id="ARBA00010044"/>
    </source>
</evidence>
<dbReference type="SMART" id="SM00382">
    <property type="entry name" value="AAA"/>
    <property type="match status" value="1"/>
</dbReference>
<comment type="cofactor">
    <cofactor evidence="15">
        <name>Zn(2+)</name>
        <dbReference type="ChEBI" id="CHEBI:29105"/>
    </cofactor>
    <text evidence="15">Binds 1 zinc ion per subunit.</text>
</comment>
<dbReference type="PANTHER" id="PTHR23076:SF113">
    <property type="entry name" value="ATP-DEPENDENT ZINC METALLOPROTEASE FTSH 1, CHLOROPLASTIC-RELATED"/>
    <property type="match status" value="1"/>
</dbReference>
<accession>A0A173QTC8</accession>
<dbReference type="GO" id="GO:0005524">
    <property type="term" value="F:ATP binding"/>
    <property type="evidence" value="ECO:0007669"/>
    <property type="project" value="UniProtKB-UniRule"/>
</dbReference>
<feature type="domain" description="AAA+ ATPase" evidence="17">
    <location>
        <begin position="199"/>
        <end position="338"/>
    </location>
</feature>
<dbReference type="Gene3D" id="3.40.50.300">
    <property type="entry name" value="P-loop containing nucleotide triphosphate hydrolases"/>
    <property type="match status" value="1"/>
</dbReference>
<evidence type="ECO:0000256" key="13">
    <source>
        <dbReference type="ARBA" id="ARBA00023136"/>
    </source>
</evidence>
<evidence type="ECO:0000256" key="10">
    <source>
        <dbReference type="ARBA" id="ARBA00022840"/>
    </source>
</evidence>
<evidence type="ECO:0000313" key="18">
    <source>
        <dbReference type="EMBL" id="CUM68756.1"/>
    </source>
</evidence>
<keyword evidence="12 15" id="KW-0482">Metalloprotease</keyword>
<dbReference type="Gene3D" id="1.10.8.60">
    <property type="match status" value="1"/>
</dbReference>
<evidence type="ECO:0000256" key="9">
    <source>
        <dbReference type="ARBA" id="ARBA00022833"/>
    </source>
</evidence>
<evidence type="ECO:0000256" key="8">
    <source>
        <dbReference type="ARBA" id="ARBA00022801"/>
    </source>
</evidence>